<organism evidence="3">
    <name type="scientific">freshwater metagenome</name>
    <dbReference type="NCBI Taxonomy" id="449393"/>
    <lineage>
        <taxon>unclassified sequences</taxon>
        <taxon>metagenomes</taxon>
        <taxon>ecological metagenomes</taxon>
    </lineage>
</organism>
<proteinExistence type="predicted"/>
<dbReference type="Gene3D" id="3.40.50.150">
    <property type="entry name" value="Vaccinia Virus protein VP39"/>
    <property type="match status" value="1"/>
</dbReference>
<name>A0A6J6N209_9ZZZZ</name>
<dbReference type="Pfam" id="PF13649">
    <property type="entry name" value="Methyltransf_25"/>
    <property type="match status" value="1"/>
</dbReference>
<dbReference type="EMBL" id="CAEZXE010000075">
    <property type="protein sequence ID" value="CAB4680172.1"/>
    <property type="molecule type" value="Genomic_DNA"/>
</dbReference>
<gene>
    <name evidence="3" type="ORF">UFOPK2350_00959</name>
</gene>
<dbReference type="AlphaFoldDB" id="A0A6J6N209"/>
<dbReference type="InterPro" id="IPR029063">
    <property type="entry name" value="SAM-dependent_MTases_sf"/>
</dbReference>
<evidence type="ECO:0000313" key="3">
    <source>
        <dbReference type="EMBL" id="CAB4680172.1"/>
    </source>
</evidence>
<evidence type="ECO:0000256" key="1">
    <source>
        <dbReference type="SAM" id="MobiDB-lite"/>
    </source>
</evidence>
<dbReference type="CDD" id="cd02440">
    <property type="entry name" value="AdoMet_MTases"/>
    <property type="match status" value="1"/>
</dbReference>
<reference evidence="3" key="1">
    <citation type="submission" date="2020-05" db="EMBL/GenBank/DDBJ databases">
        <authorList>
            <person name="Chiriac C."/>
            <person name="Salcher M."/>
            <person name="Ghai R."/>
            <person name="Kavagutti S V."/>
        </authorList>
    </citation>
    <scope>NUCLEOTIDE SEQUENCE</scope>
</reference>
<feature type="domain" description="Methyltransferase" evidence="2">
    <location>
        <begin position="58"/>
        <end position="158"/>
    </location>
</feature>
<dbReference type="InterPro" id="IPR041698">
    <property type="entry name" value="Methyltransf_25"/>
</dbReference>
<feature type="compositionally biased region" description="Polar residues" evidence="1">
    <location>
        <begin position="10"/>
        <end position="23"/>
    </location>
</feature>
<accession>A0A6J6N209</accession>
<protein>
    <submittedName>
        <fullName evidence="3">Unannotated protein</fullName>
    </submittedName>
</protein>
<dbReference type="SUPFAM" id="SSF53335">
    <property type="entry name" value="S-adenosyl-L-methionine-dependent methyltransferases"/>
    <property type="match status" value="1"/>
</dbReference>
<feature type="region of interest" description="Disordered" evidence="1">
    <location>
        <begin position="1"/>
        <end position="23"/>
    </location>
</feature>
<sequence length="267" mass="29027">MGWHRHHGQTSRVTTNPPSDPSTYGRSFADVYDDWYATSFETDAAVVALTRLAGGGPVLELGVGTGRLAFPLAQCGLRVVGIDASQEMLDRLQLADPTQMVIPVLGDMADIDGSLRNANCDQHFTLIFCAFNTLLNLDSFDALGRCFRGCQQVLLPSGHLVVEAFVPIDESTIPSQSLSPARVETDAAVFIETTYDRERSRLVGRHIEVQSGAITVRPWSVLICAPEQLDHAAHAAGFVLVERRSDWNGTPFTDESATHVSIYAPTA</sequence>
<evidence type="ECO:0000259" key="2">
    <source>
        <dbReference type="Pfam" id="PF13649"/>
    </source>
</evidence>